<feature type="transmembrane region" description="Helical" evidence="1">
    <location>
        <begin position="34"/>
        <end position="54"/>
    </location>
</feature>
<keyword evidence="1" id="KW-0812">Transmembrane</keyword>
<evidence type="ECO:0000256" key="1">
    <source>
        <dbReference type="SAM" id="Phobius"/>
    </source>
</evidence>
<name>A0A212KN15_9PROT</name>
<gene>
    <name evidence="2" type="ORF">KL86APRO_40070</name>
</gene>
<evidence type="ECO:0000313" key="2">
    <source>
        <dbReference type="EMBL" id="SBW13048.1"/>
    </source>
</evidence>
<keyword evidence="1" id="KW-1133">Transmembrane helix</keyword>
<proteinExistence type="predicted"/>
<keyword evidence="1" id="KW-0472">Membrane</keyword>
<sequence>MLAYAFFAFVVSLFISGYAVLCLSDPEGRSVAAGARYGISGAVLFVVSVGYLIARALWSVAAHFGWVG</sequence>
<accession>A0A212KN15</accession>
<protein>
    <submittedName>
        <fullName evidence="2">Uncharacterized protein</fullName>
    </submittedName>
</protein>
<organism evidence="2">
    <name type="scientific">uncultured Alphaproteobacteria bacterium</name>
    <dbReference type="NCBI Taxonomy" id="91750"/>
    <lineage>
        <taxon>Bacteria</taxon>
        <taxon>Pseudomonadati</taxon>
        <taxon>Pseudomonadota</taxon>
        <taxon>Alphaproteobacteria</taxon>
        <taxon>environmental samples</taxon>
    </lineage>
</organism>
<dbReference type="EMBL" id="FLUO01000004">
    <property type="protein sequence ID" value="SBW13048.1"/>
    <property type="molecule type" value="Genomic_DNA"/>
</dbReference>
<reference evidence="2" key="1">
    <citation type="submission" date="2016-04" db="EMBL/GenBank/DDBJ databases">
        <authorList>
            <person name="Evans L.H."/>
            <person name="Alamgir A."/>
            <person name="Owens N."/>
            <person name="Weber N.D."/>
            <person name="Virtaneva K."/>
            <person name="Barbian K."/>
            <person name="Babar A."/>
            <person name="Rosenke K."/>
        </authorList>
    </citation>
    <scope>NUCLEOTIDE SEQUENCE</scope>
    <source>
        <strain evidence="2">86</strain>
    </source>
</reference>
<dbReference type="AlphaFoldDB" id="A0A212KN15"/>